<feature type="compositionally biased region" description="Basic and acidic residues" evidence="7">
    <location>
        <begin position="435"/>
        <end position="462"/>
    </location>
</feature>
<keyword evidence="3" id="KW-0479">Metal-binding</keyword>
<evidence type="ECO:0000256" key="8">
    <source>
        <dbReference type="SAM" id="Phobius"/>
    </source>
</evidence>
<dbReference type="SMART" id="SM00714">
    <property type="entry name" value="LITAF"/>
    <property type="match status" value="1"/>
</dbReference>
<comment type="similarity">
    <text evidence="2">Belongs to the CDIP1/LITAF family.</text>
</comment>
<gene>
    <name evidence="10" type="ORF">PPERSA_04253</name>
</gene>
<evidence type="ECO:0000256" key="7">
    <source>
        <dbReference type="SAM" id="MobiDB-lite"/>
    </source>
</evidence>
<feature type="compositionally biased region" description="Basic and acidic residues" evidence="7">
    <location>
        <begin position="407"/>
        <end position="421"/>
    </location>
</feature>
<dbReference type="GO" id="GO:0008270">
    <property type="term" value="F:zinc ion binding"/>
    <property type="evidence" value="ECO:0007669"/>
    <property type="project" value="TreeGrafter"/>
</dbReference>
<evidence type="ECO:0000256" key="1">
    <source>
        <dbReference type="ARBA" id="ARBA00004170"/>
    </source>
</evidence>
<keyword evidence="5 8" id="KW-0472">Membrane</keyword>
<dbReference type="AlphaFoldDB" id="A0A0V0QNR7"/>
<dbReference type="EMBL" id="LDAU01000126">
    <property type="protein sequence ID" value="KRX03745.1"/>
    <property type="molecule type" value="Genomic_DNA"/>
</dbReference>
<dbReference type="Pfam" id="PF10601">
    <property type="entry name" value="zf-LITAF-like"/>
    <property type="match status" value="1"/>
</dbReference>
<dbReference type="InterPro" id="IPR037519">
    <property type="entry name" value="LITAF_fam"/>
</dbReference>
<evidence type="ECO:0000313" key="10">
    <source>
        <dbReference type="EMBL" id="KRX03745.1"/>
    </source>
</evidence>
<dbReference type="InterPro" id="IPR006629">
    <property type="entry name" value="LITAF"/>
</dbReference>
<feature type="domain" description="LITAF" evidence="9">
    <location>
        <begin position="41"/>
        <end position="129"/>
    </location>
</feature>
<keyword evidence="6" id="KW-0175">Coiled coil</keyword>
<keyword evidence="11" id="KW-1185">Reference proteome</keyword>
<evidence type="ECO:0000256" key="3">
    <source>
        <dbReference type="ARBA" id="ARBA00022723"/>
    </source>
</evidence>
<feature type="transmembrane region" description="Helical" evidence="8">
    <location>
        <begin position="152"/>
        <end position="171"/>
    </location>
</feature>
<dbReference type="PANTHER" id="PTHR23292">
    <property type="entry name" value="LIPOPOLYSACCHARIDE-INDUCED TUMOR NECROSIS FACTOR-ALPHA FACTOR"/>
    <property type="match status" value="1"/>
</dbReference>
<accession>A0A0V0QNR7</accession>
<feature type="transmembrane region" description="Helical" evidence="8">
    <location>
        <begin position="81"/>
        <end position="107"/>
    </location>
</feature>
<reference evidence="10 11" key="1">
    <citation type="journal article" date="2015" name="Sci. Rep.">
        <title>Genome of the facultative scuticociliatosis pathogen Pseudocohnilembus persalinus provides insight into its virulence through horizontal gene transfer.</title>
        <authorList>
            <person name="Xiong J."/>
            <person name="Wang G."/>
            <person name="Cheng J."/>
            <person name="Tian M."/>
            <person name="Pan X."/>
            <person name="Warren A."/>
            <person name="Jiang C."/>
            <person name="Yuan D."/>
            <person name="Miao W."/>
        </authorList>
    </citation>
    <scope>NUCLEOTIDE SEQUENCE [LARGE SCALE GENOMIC DNA]</scope>
    <source>
        <strain evidence="10">36N120E</strain>
    </source>
</reference>
<organism evidence="10 11">
    <name type="scientific">Pseudocohnilembus persalinus</name>
    <name type="common">Ciliate</name>
    <dbReference type="NCBI Taxonomy" id="266149"/>
    <lineage>
        <taxon>Eukaryota</taxon>
        <taxon>Sar</taxon>
        <taxon>Alveolata</taxon>
        <taxon>Ciliophora</taxon>
        <taxon>Intramacronucleata</taxon>
        <taxon>Oligohymenophorea</taxon>
        <taxon>Scuticociliatia</taxon>
        <taxon>Philasterida</taxon>
        <taxon>Pseudocohnilembidae</taxon>
        <taxon>Pseudocohnilembus</taxon>
    </lineage>
</organism>
<feature type="region of interest" description="Disordered" evidence="7">
    <location>
        <begin position="327"/>
        <end position="462"/>
    </location>
</feature>
<evidence type="ECO:0000256" key="5">
    <source>
        <dbReference type="ARBA" id="ARBA00023136"/>
    </source>
</evidence>
<proteinExistence type="inferred from homology"/>
<comment type="subcellular location">
    <subcellularLocation>
        <location evidence="1">Membrane</location>
        <topology evidence="1">Peripheral membrane protein</topology>
    </subcellularLocation>
</comment>
<evidence type="ECO:0000256" key="2">
    <source>
        <dbReference type="ARBA" id="ARBA00005975"/>
    </source>
</evidence>
<evidence type="ECO:0000256" key="6">
    <source>
        <dbReference type="SAM" id="Coils"/>
    </source>
</evidence>
<dbReference type="InParanoid" id="A0A0V0QNR7"/>
<sequence>MTSRFKSKEQKDKFNELQEEELEILQKEQEQTNQQIKQKVNEPISLEDETADTIFGNEPIQTRCPYCGAQTLTEVKFQNGILTYILLFLSLMVFGLLLSLIIIPLVFVFTKSLVHSCGQCEQEIGTNQEIIFGSGIKDGIISLKVGEFGFIISRRIILTVICGILTVGIFYSKIANLNNGYGHSHLHDQLIYTNTTWNEFVSDCGLKSLTTHQKFHECEKKYIDQTITNWKGYIIRVEDYRQSLYKYLHHAVSILVKMEESEIQNLPDVLLTFDSEQVDIFEDLVNTIDRGDHIGFNATIKTIGTMTQTRHLHIVSIWKEEGHINIPAHIHGGGRYDDTPRRMRGKNNQQPPQIQSIETEENANEEEKQEKAKEKQEKAKEKQEKAKEKQSSDQKEQKSKTQTKKQTVNDHSDNLEKQKNDEAEDDENISTGDESQEKIDEKFQKDKKRYENVKEKKEQKKE</sequence>
<dbReference type="OrthoDB" id="293872at2759"/>
<evidence type="ECO:0000313" key="11">
    <source>
        <dbReference type="Proteomes" id="UP000054937"/>
    </source>
</evidence>
<feature type="coiled-coil region" evidence="6">
    <location>
        <begin position="8"/>
        <end position="42"/>
    </location>
</feature>
<dbReference type="OMA" id="ITIADTW"/>
<keyword evidence="8" id="KW-1133">Transmembrane helix</keyword>
<feature type="compositionally biased region" description="Basic and acidic residues" evidence="7">
    <location>
        <begin position="365"/>
        <end position="399"/>
    </location>
</feature>
<keyword evidence="8" id="KW-0812">Transmembrane</keyword>
<comment type="caution">
    <text evidence="10">The sequence shown here is derived from an EMBL/GenBank/DDBJ whole genome shotgun (WGS) entry which is preliminary data.</text>
</comment>
<protein>
    <recommendedName>
        <fullName evidence="9">LITAF domain-containing protein</fullName>
    </recommendedName>
</protein>
<dbReference type="Proteomes" id="UP000054937">
    <property type="component" value="Unassembled WGS sequence"/>
</dbReference>
<keyword evidence="4" id="KW-0862">Zinc</keyword>
<name>A0A0V0QNR7_PSEPJ</name>
<dbReference type="PANTHER" id="PTHR23292:SF6">
    <property type="entry name" value="FI16602P1-RELATED"/>
    <property type="match status" value="1"/>
</dbReference>
<dbReference type="PROSITE" id="PS51837">
    <property type="entry name" value="LITAF"/>
    <property type="match status" value="1"/>
</dbReference>
<evidence type="ECO:0000259" key="9">
    <source>
        <dbReference type="PROSITE" id="PS51837"/>
    </source>
</evidence>
<dbReference type="GO" id="GO:0016020">
    <property type="term" value="C:membrane"/>
    <property type="evidence" value="ECO:0007669"/>
    <property type="project" value="UniProtKB-SubCell"/>
</dbReference>
<evidence type="ECO:0000256" key="4">
    <source>
        <dbReference type="ARBA" id="ARBA00022833"/>
    </source>
</evidence>